<dbReference type="AlphaFoldDB" id="A0A1N7HLW2"/>
<dbReference type="OrthoDB" id="7876523at2"/>
<evidence type="ECO:0000313" key="2">
    <source>
        <dbReference type="Proteomes" id="UP000186019"/>
    </source>
</evidence>
<dbReference type="Proteomes" id="UP000186019">
    <property type="component" value="Unassembled WGS sequence"/>
</dbReference>
<reference evidence="2" key="1">
    <citation type="submission" date="2017-01" db="EMBL/GenBank/DDBJ databases">
        <authorList>
            <person name="Varghese N."/>
            <person name="Submissions S."/>
        </authorList>
    </citation>
    <scope>NUCLEOTIDE SEQUENCE [LARGE SCALE GENOMIC DNA]</scope>
    <source>
        <strain evidence="2">DSM 29590</strain>
    </source>
</reference>
<dbReference type="STRING" id="573024.SAMN05216208_3343"/>
<accession>A0A1N7HLW2</accession>
<dbReference type="EMBL" id="FTNV01000004">
    <property type="protein sequence ID" value="SIS25751.1"/>
    <property type="molecule type" value="Genomic_DNA"/>
</dbReference>
<dbReference type="RefSeq" id="WP_139194260.1">
    <property type="nucleotide sequence ID" value="NZ_FOAC01000004.1"/>
</dbReference>
<keyword evidence="2" id="KW-1185">Reference proteome</keyword>
<protein>
    <submittedName>
        <fullName evidence="1">Uncharacterized protein</fullName>
    </submittedName>
</protein>
<sequence>MQSEPEALTNLALGGDAHANHALSMLRASVPEGILAHHVPLAPGIALHAAPGLGLSGRYASPRGIILELDAAMTGARGGWFALHIALPAYALADHGVFGFAARLRAPQVCSIRACLRSGTEDGFVDAFFEKHLIARPDETSHLDALALALREDVPAHAPWREVILFLPIGTVRLCLIDLRMFLV</sequence>
<evidence type="ECO:0000313" key="1">
    <source>
        <dbReference type="EMBL" id="SIS25751.1"/>
    </source>
</evidence>
<proteinExistence type="predicted"/>
<organism evidence="1 2">
    <name type="scientific">Roseovarius nanhaiticus</name>
    <dbReference type="NCBI Taxonomy" id="573024"/>
    <lineage>
        <taxon>Bacteria</taxon>
        <taxon>Pseudomonadati</taxon>
        <taxon>Pseudomonadota</taxon>
        <taxon>Alphaproteobacteria</taxon>
        <taxon>Rhodobacterales</taxon>
        <taxon>Roseobacteraceae</taxon>
        <taxon>Roseovarius</taxon>
    </lineage>
</organism>
<gene>
    <name evidence="1" type="ORF">SAMN05421666_3367</name>
</gene>
<name>A0A1N7HLW2_9RHOB</name>